<gene>
    <name evidence="1" type="ORF">H9777_10095</name>
</gene>
<organism evidence="1 2">
    <name type="scientific">Candidatus Phocaeicola faecigallinarum</name>
    <dbReference type="NCBI Taxonomy" id="2838732"/>
    <lineage>
        <taxon>Bacteria</taxon>
        <taxon>Pseudomonadati</taxon>
        <taxon>Bacteroidota</taxon>
        <taxon>Bacteroidia</taxon>
        <taxon>Bacteroidales</taxon>
        <taxon>Bacteroidaceae</taxon>
        <taxon>Phocaeicola</taxon>
    </lineage>
</organism>
<comment type="caution">
    <text evidence="1">The sequence shown here is derived from an EMBL/GenBank/DDBJ whole genome shotgun (WGS) entry which is preliminary data.</text>
</comment>
<proteinExistence type="predicted"/>
<reference evidence="1" key="1">
    <citation type="journal article" date="2021" name="PeerJ">
        <title>Extensive microbial diversity within the chicken gut microbiome revealed by metagenomics and culture.</title>
        <authorList>
            <person name="Gilroy R."/>
            <person name="Ravi A."/>
            <person name="Getino M."/>
            <person name="Pursley I."/>
            <person name="Horton D.L."/>
            <person name="Alikhan N.F."/>
            <person name="Baker D."/>
            <person name="Gharbi K."/>
            <person name="Hall N."/>
            <person name="Watson M."/>
            <person name="Adriaenssens E.M."/>
            <person name="Foster-Nyarko E."/>
            <person name="Jarju S."/>
            <person name="Secka A."/>
            <person name="Antonio M."/>
            <person name="Oren A."/>
            <person name="Chaudhuri R.R."/>
            <person name="La Ragione R."/>
            <person name="Hildebrand F."/>
            <person name="Pallen M.J."/>
        </authorList>
    </citation>
    <scope>NUCLEOTIDE SEQUENCE</scope>
    <source>
        <strain evidence="1">G4-2901</strain>
    </source>
</reference>
<accession>A0A948TCV5</accession>
<evidence type="ECO:0000313" key="2">
    <source>
        <dbReference type="Proteomes" id="UP000783796"/>
    </source>
</evidence>
<dbReference type="AlphaFoldDB" id="A0A948TCV5"/>
<dbReference type="PROSITE" id="PS51257">
    <property type="entry name" value="PROKAR_LIPOPROTEIN"/>
    <property type="match status" value="1"/>
</dbReference>
<evidence type="ECO:0008006" key="3">
    <source>
        <dbReference type="Google" id="ProtNLM"/>
    </source>
</evidence>
<name>A0A948TCV5_9BACT</name>
<reference evidence="1" key="2">
    <citation type="submission" date="2021-04" db="EMBL/GenBank/DDBJ databases">
        <authorList>
            <person name="Gilroy R."/>
        </authorList>
    </citation>
    <scope>NUCLEOTIDE SEQUENCE</scope>
    <source>
        <strain evidence="1">G4-2901</strain>
    </source>
</reference>
<protein>
    <recommendedName>
        <fullName evidence="3">Bacteroidetes PKD-like domain-containing protein</fullName>
    </recommendedName>
</protein>
<sequence length="431" mass="47806">MKNIYWILFILLGAGFSFTSCSEEEPFSTATADDEPRIIAPTFPERDANGGLGTISEIDRDVLFSITVTTTPADFTSVVWTLDGEEVGTEKTLEMNLNAGVYHLRVDVSTPVGKTTFREGLVKIKALAEDPQSEEVISERIVATGGWARLSGTNLEKVAKVALKQINIAESKTNQEVEISDITYVESDGYIEFKIPSELSDGEYRVVFIDVEGNRYGANTMDVTSRPLITAGPENKRPDAEWTITGLNLDKVVSLSLGGNTITTFVEQYSTRLTFISPAIADGDYVLTGISKSGENVSFFIDGEIKTELAVTVKDSPLEVELWKGHHYVSWDLPEGNPNRLFDAVQNDVKNLPVGTKLKVYYSIKSDDSYHKIRFSSGWWTELPGYPEFDVYADGVSDIIMSQEILDLLNSQDGFLCVGFGYYVDRITYEE</sequence>
<dbReference type="EMBL" id="JAHLFW010000084">
    <property type="protein sequence ID" value="MBU3838638.1"/>
    <property type="molecule type" value="Genomic_DNA"/>
</dbReference>
<dbReference type="Proteomes" id="UP000783796">
    <property type="component" value="Unassembled WGS sequence"/>
</dbReference>
<evidence type="ECO:0000313" key="1">
    <source>
        <dbReference type="EMBL" id="MBU3838638.1"/>
    </source>
</evidence>